<evidence type="ECO:0000313" key="5">
    <source>
        <dbReference type="EMBL" id="TDR41109.1"/>
    </source>
</evidence>
<dbReference type="Proteomes" id="UP000295293">
    <property type="component" value="Unassembled WGS sequence"/>
</dbReference>
<name>A0A4R6YS97_9GAMM</name>
<dbReference type="Gene3D" id="3.90.550.10">
    <property type="entry name" value="Spore Coat Polysaccharide Biosynthesis Protein SpsA, Chain A"/>
    <property type="match status" value="1"/>
</dbReference>
<proteinExistence type="inferred from homology"/>
<dbReference type="PANTHER" id="PTHR43179">
    <property type="entry name" value="RHAMNOSYLTRANSFERASE WBBL"/>
    <property type="match status" value="1"/>
</dbReference>
<dbReference type="InterPro" id="IPR029044">
    <property type="entry name" value="Nucleotide-diphossugar_trans"/>
</dbReference>
<dbReference type="PANTHER" id="PTHR43179:SF12">
    <property type="entry name" value="GALACTOFURANOSYLTRANSFERASE GLFT2"/>
    <property type="match status" value="1"/>
</dbReference>
<keyword evidence="6" id="KW-1185">Reference proteome</keyword>
<feature type="domain" description="Glycosyltransferase 2-like" evidence="4">
    <location>
        <begin position="120"/>
        <end position="244"/>
    </location>
</feature>
<dbReference type="OrthoDB" id="5123492at2"/>
<keyword evidence="2" id="KW-0328">Glycosyltransferase</keyword>
<dbReference type="SUPFAM" id="SSF53448">
    <property type="entry name" value="Nucleotide-diphospho-sugar transferases"/>
    <property type="match status" value="1"/>
</dbReference>
<dbReference type="AlphaFoldDB" id="A0A4R6YS97"/>
<evidence type="ECO:0000256" key="2">
    <source>
        <dbReference type="ARBA" id="ARBA00022676"/>
    </source>
</evidence>
<protein>
    <submittedName>
        <fullName evidence="5">GT2 family glycosyltransferase</fullName>
    </submittedName>
</protein>
<gene>
    <name evidence="5" type="ORF">DFR29_11121</name>
</gene>
<evidence type="ECO:0000256" key="3">
    <source>
        <dbReference type="ARBA" id="ARBA00022679"/>
    </source>
</evidence>
<dbReference type="RefSeq" id="WP_133819870.1">
    <property type="nucleotide sequence ID" value="NZ_SNZH01000011.1"/>
</dbReference>
<dbReference type="InterPro" id="IPR001173">
    <property type="entry name" value="Glyco_trans_2-like"/>
</dbReference>
<keyword evidence="3 5" id="KW-0808">Transferase</keyword>
<evidence type="ECO:0000313" key="6">
    <source>
        <dbReference type="Proteomes" id="UP000295293"/>
    </source>
</evidence>
<reference evidence="5 6" key="1">
    <citation type="submission" date="2019-03" db="EMBL/GenBank/DDBJ databases">
        <title>Genomic Encyclopedia of Type Strains, Phase IV (KMG-IV): sequencing the most valuable type-strain genomes for metagenomic binning, comparative biology and taxonomic classification.</title>
        <authorList>
            <person name="Goeker M."/>
        </authorList>
    </citation>
    <scope>NUCLEOTIDE SEQUENCE [LARGE SCALE GENOMIC DNA]</scope>
    <source>
        <strain evidence="5 6">DSM 21667</strain>
    </source>
</reference>
<dbReference type="EMBL" id="SNZH01000011">
    <property type="protein sequence ID" value="TDR41109.1"/>
    <property type="molecule type" value="Genomic_DNA"/>
</dbReference>
<evidence type="ECO:0000259" key="4">
    <source>
        <dbReference type="Pfam" id="PF00535"/>
    </source>
</evidence>
<dbReference type="Pfam" id="PF00535">
    <property type="entry name" value="Glycos_transf_2"/>
    <property type="match status" value="1"/>
</dbReference>
<accession>A0A4R6YS97</accession>
<dbReference type="GO" id="GO:0016757">
    <property type="term" value="F:glycosyltransferase activity"/>
    <property type="evidence" value="ECO:0007669"/>
    <property type="project" value="UniProtKB-KW"/>
</dbReference>
<comment type="similarity">
    <text evidence="1">Belongs to the glycosyltransferase 2 family.</text>
</comment>
<sequence>MDTQAHSRLPRRLDWDGHALALESAPGQAVEVWLDQVIYACLPADAASRIVLALPDLPNGQKSIQLQLRCGGELSSPVQLCQGQAGLARADTLLPLQPLQGEELLDPTTAAVALAREVAIIVPVYNAAEAVRSCLDSVLAHTRGAARLIVIDDASSEAAIAPLLASYRGIAGVEILRNDSNLGFTGTVNRGMQLAGRADVVLLNADTEVAAHWLDGLRAAAWARSDTASATAVSDNAGAFSVPELEQENPFPQGWTFAQAALALRQCAGLAYPRLPTGNGFCIYLKRAALDAVGLFDAHAFAQGYGEENDWCQRAEAAGWQHAIAGPVLVRHARSQSFGHERRRVLGEAGMAVLRQRWPRYEADVGATLFSPRRRALDWRVRCAYARPAPLPRLLCWEGAAATPGDGQLLANCSVQRDHWLLQSADAQRWPLCERIAVAAGDDAAARAQRRAAFAQLLQRQAIDRIVGTLPAELAAVADLFQLDRDGAAAANPFGVRA</sequence>
<organism evidence="5 6">
    <name type="scientific">Tahibacter aquaticus</name>
    <dbReference type="NCBI Taxonomy" id="520092"/>
    <lineage>
        <taxon>Bacteria</taxon>
        <taxon>Pseudomonadati</taxon>
        <taxon>Pseudomonadota</taxon>
        <taxon>Gammaproteobacteria</taxon>
        <taxon>Lysobacterales</taxon>
        <taxon>Rhodanobacteraceae</taxon>
        <taxon>Tahibacter</taxon>
    </lineage>
</organism>
<evidence type="ECO:0000256" key="1">
    <source>
        <dbReference type="ARBA" id="ARBA00006739"/>
    </source>
</evidence>
<comment type="caution">
    <text evidence="5">The sequence shown here is derived from an EMBL/GenBank/DDBJ whole genome shotgun (WGS) entry which is preliminary data.</text>
</comment>